<dbReference type="AlphaFoldDB" id="A0A6P7SN52"/>
<dbReference type="GO" id="GO:0008237">
    <property type="term" value="F:metallopeptidase activity"/>
    <property type="evidence" value="ECO:0007669"/>
    <property type="project" value="InterPro"/>
</dbReference>
<dbReference type="Gene3D" id="1.10.1380.10">
    <property type="entry name" value="Neutral endopeptidase , domain2"/>
    <property type="match status" value="1"/>
</dbReference>
<evidence type="ECO:0000313" key="2">
    <source>
        <dbReference type="RefSeq" id="XP_029639719.1"/>
    </source>
</evidence>
<dbReference type="InterPro" id="IPR042089">
    <property type="entry name" value="Peptidase_M13_dom_2"/>
</dbReference>
<sequence length="179" mass="20672">MEKVLSERKWLTQESRESAKNIIKKLSKKVHVGSQHSQQAEAKLIKRYENLKLSDNFLENTFALKKRRTQLIISDMLKNDMNQVSDMDIQAVYYVVNNSIHIPIAMLQPPVFYKGAPIIHMNTATQTSQLEKQTEHTASRMAPLPLNANATVCCHVLRTREQAPELFETTLYKSEYLRI</sequence>
<dbReference type="InterPro" id="IPR024079">
    <property type="entry name" value="MetalloPept_cat_dom_sf"/>
</dbReference>
<proteinExistence type="predicted"/>
<gene>
    <name evidence="2" type="primary">LOC115214828</name>
</gene>
<protein>
    <submittedName>
        <fullName evidence="2">Uncharacterized protein LOC115214828</fullName>
    </submittedName>
</protein>
<dbReference type="SUPFAM" id="SSF55486">
    <property type="entry name" value="Metalloproteases ('zincins'), catalytic domain"/>
    <property type="match status" value="1"/>
</dbReference>
<dbReference type="KEGG" id="osn:115214828"/>
<accession>A0A6P7SN52</accession>
<dbReference type="Proteomes" id="UP000515154">
    <property type="component" value="Linkage group LG8"/>
</dbReference>
<keyword evidence="1" id="KW-1185">Reference proteome</keyword>
<reference evidence="2" key="1">
    <citation type="submission" date="2025-08" db="UniProtKB">
        <authorList>
            <consortium name="RefSeq"/>
        </authorList>
    </citation>
    <scope>IDENTIFICATION</scope>
</reference>
<dbReference type="Gene3D" id="3.40.390.10">
    <property type="entry name" value="Collagenase (Catalytic Domain)"/>
    <property type="match status" value="1"/>
</dbReference>
<organism evidence="1 2">
    <name type="scientific">Octopus sinensis</name>
    <name type="common">East Asian common octopus</name>
    <dbReference type="NCBI Taxonomy" id="2607531"/>
    <lineage>
        <taxon>Eukaryota</taxon>
        <taxon>Metazoa</taxon>
        <taxon>Spiralia</taxon>
        <taxon>Lophotrochozoa</taxon>
        <taxon>Mollusca</taxon>
        <taxon>Cephalopoda</taxon>
        <taxon>Coleoidea</taxon>
        <taxon>Octopodiformes</taxon>
        <taxon>Octopoda</taxon>
        <taxon>Incirrata</taxon>
        <taxon>Octopodidae</taxon>
        <taxon>Octopus</taxon>
    </lineage>
</organism>
<name>A0A6P7SN52_9MOLL</name>
<evidence type="ECO:0000313" key="1">
    <source>
        <dbReference type="Proteomes" id="UP000515154"/>
    </source>
</evidence>
<dbReference type="RefSeq" id="XP_029639719.1">
    <property type="nucleotide sequence ID" value="XM_029783859.2"/>
</dbReference>